<evidence type="ECO:0000313" key="4">
    <source>
        <dbReference type="Proteomes" id="UP000004848"/>
    </source>
</evidence>
<dbReference type="GO" id="GO:0005524">
    <property type="term" value="F:ATP binding"/>
    <property type="evidence" value="ECO:0007669"/>
    <property type="project" value="UniProtKB-UniRule"/>
</dbReference>
<dbReference type="GO" id="GO:0046872">
    <property type="term" value="F:metal ion binding"/>
    <property type="evidence" value="ECO:0007669"/>
    <property type="project" value="InterPro"/>
</dbReference>
<name>A0NNT3_ROSAI</name>
<dbReference type="Pfam" id="PF21360">
    <property type="entry name" value="PylC-like_N"/>
    <property type="match status" value="1"/>
</dbReference>
<dbReference type="Pfam" id="PF02655">
    <property type="entry name" value="ATP-grasp_3"/>
    <property type="match status" value="1"/>
</dbReference>
<organism evidence="3 4">
    <name type="scientific">Roseibium aggregatum (strain ATCC 25650 / DSM 13394 / JCM 20685 / NBRC 16684 / NCIMB 2208 / IAM 12614 / B1)</name>
    <name type="common">Stappia aggregata</name>
    <dbReference type="NCBI Taxonomy" id="384765"/>
    <lineage>
        <taxon>Bacteria</taxon>
        <taxon>Pseudomonadati</taxon>
        <taxon>Pseudomonadota</taxon>
        <taxon>Alphaproteobacteria</taxon>
        <taxon>Hyphomicrobiales</taxon>
        <taxon>Stappiaceae</taxon>
        <taxon>Roseibium</taxon>
    </lineage>
</organism>
<protein>
    <recommendedName>
        <fullName evidence="2">ATP-grasp domain-containing protein</fullName>
    </recommendedName>
</protein>
<dbReference type="InterPro" id="IPR013815">
    <property type="entry name" value="ATP_grasp_subdomain_1"/>
</dbReference>
<dbReference type="InterPro" id="IPR011761">
    <property type="entry name" value="ATP-grasp"/>
</dbReference>
<dbReference type="AlphaFoldDB" id="A0NNT3"/>
<reference evidence="3 4" key="1">
    <citation type="submission" date="2006-05" db="EMBL/GenBank/DDBJ databases">
        <authorList>
            <person name="King G."/>
            <person name="Ferriera S."/>
            <person name="Johnson J."/>
            <person name="Kravitz S."/>
            <person name="Beeson K."/>
            <person name="Sutton G."/>
            <person name="Rogers Y.-H."/>
            <person name="Friedman R."/>
            <person name="Frazier M."/>
            <person name="Venter J.C."/>
        </authorList>
    </citation>
    <scope>NUCLEOTIDE SEQUENCE [LARGE SCALE GENOMIC DNA]</scope>
    <source>
        <strain evidence="4">ATCC 25650 / DSM 13394 / JCM 20685 / NBRC 16684 / NCIMB 2208 / IAM 12614 / B1</strain>
    </source>
</reference>
<gene>
    <name evidence="3" type="ORF">SIAM614_24382</name>
</gene>
<dbReference type="Gene3D" id="3.40.50.20">
    <property type="match status" value="1"/>
</dbReference>
<dbReference type="EMBL" id="AAUW01000002">
    <property type="protein sequence ID" value="EAV45814.1"/>
    <property type="molecule type" value="Genomic_DNA"/>
</dbReference>
<dbReference type="PROSITE" id="PS50975">
    <property type="entry name" value="ATP_GRASP"/>
    <property type="match status" value="1"/>
</dbReference>
<dbReference type="Gene3D" id="3.30.1490.20">
    <property type="entry name" value="ATP-grasp fold, A domain"/>
    <property type="match status" value="1"/>
</dbReference>
<feature type="domain" description="ATP-grasp" evidence="2">
    <location>
        <begin position="96"/>
        <end position="268"/>
    </location>
</feature>
<accession>A0NNT3</accession>
<dbReference type="InterPro" id="IPR048764">
    <property type="entry name" value="PylC_N"/>
</dbReference>
<evidence type="ECO:0000259" key="2">
    <source>
        <dbReference type="PROSITE" id="PS50975"/>
    </source>
</evidence>
<keyword evidence="1" id="KW-0547">Nucleotide-binding</keyword>
<dbReference type="eggNOG" id="COG1181">
    <property type="taxonomic scope" value="Bacteria"/>
</dbReference>
<dbReference type="InterPro" id="IPR003806">
    <property type="entry name" value="ATP-grasp_PylC-type"/>
</dbReference>
<keyword evidence="1" id="KW-0067">ATP-binding</keyword>
<dbReference type="SUPFAM" id="SSF56059">
    <property type="entry name" value="Glutathione synthetase ATP-binding domain-like"/>
    <property type="match status" value="1"/>
</dbReference>
<comment type="caution">
    <text evidence="3">The sequence shown here is derived from an EMBL/GenBank/DDBJ whole genome shotgun (WGS) entry which is preliminary data.</text>
</comment>
<evidence type="ECO:0000256" key="1">
    <source>
        <dbReference type="PROSITE-ProRule" id="PRU00409"/>
    </source>
</evidence>
<evidence type="ECO:0000313" key="3">
    <source>
        <dbReference type="EMBL" id="EAV45814.1"/>
    </source>
</evidence>
<proteinExistence type="predicted"/>
<dbReference type="Proteomes" id="UP000004848">
    <property type="component" value="Unassembled WGS sequence"/>
</dbReference>
<sequence>MGIQVEILACDLAPDLSAACASADRSFAVPRCTDPGYADAILDIVRYNQVDLVVPTIDPELMPLAEVSDAFTRLGARLHVSSTDVIEIVRDKRLTSEVLEAAGVPVPGSLGHEALLSDPDALGWPIFAKPSGGSASRGLQVFQTIGELPDSFEEPMVFQQLLRGQEYTINMFVDSDGRLRTVVPHLRIQIRAGEVEKGRTVRRDDFRQIAEGVHRALPDLRGVACFQVIDDPDLGPRVIEINARFGGGYPLADHAGAHFAQWLLEEVLGQTCSANDDWRENVKMLRFDSAIYDG</sequence>
<dbReference type="Gene3D" id="3.30.470.20">
    <property type="entry name" value="ATP-grasp fold, B domain"/>
    <property type="match status" value="1"/>
</dbReference>